<evidence type="ECO:0000313" key="2">
    <source>
        <dbReference type="Proteomes" id="UP001201873"/>
    </source>
</evidence>
<sequence length="234" mass="26709">MTGEPSDEHLWLFRLRMPPRDREAAKRFSDLHQVHQLTMHAFPDGPGNTREDHQVLWRADTHPDTSMTLLVQSRTRPDLSRLLVPASWAVDQPRPVSHQHLRDGDRIRFQLRANPTKRSHQDRKRVGLNGPDAHLDWLLRHQIHDHGQAFTVDTDPYTGEPAVAIISEPDRPCRKGGRPFHFRSTTFSGTLTITDHNRFRRILEKGIGPAKAYGFGFLTTAPLINRSGPLAVSQ</sequence>
<evidence type="ECO:0000313" key="1">
    <source>
        <dbReference type="EMBL" id="MCK9878260.1"/>
    </source>
</evidence>
<dbReference type="Pfam" id="PF08798">
    <property type="entry name" value="CRISPR_assoc"/>
    <property type="match status" value="1"/>
</dbReference>
<accession>A0ABT0K3B8</accession>
<keyword evidence="2" id="KW-1185">Reference proteome</keyword>
<dbReference type="NCBIfam" id="TIGR01907">
    <property type="entry name" value="casE_Cse3"/>
    <property type="match status" value="1"/>
</dbReference>
<protein>
    <submittedName>
        <fullName evidence="1">Type I-E CRISPR-associated protein Cas6/Cse3/CasE</fullName>
    </submittedName>
</protein>
<dbReference type="Gene3D" id="3.30.70.1200">
    <property type="entry name" value="Crispr-associated protein, domain 1"/>
    <property type="match status" value="1"/>
</dbReference>
<dbReference type="CDD" id="cd09727">
    <property type="entry name" value="Cas6_I-E"/>
    <property type="match status" value="1"/>
</dbReference>
<dbReference type="SUPFAM" id="SSF117987">
    <property type="entry name" value="CRISPR-associated protein"/>
    <property type="match status" value="2"/>
</dbReference>
<dbReference type="RefSeq" id="WP_248826387.1">
    <property type="nucleotide sequence ID" value="NZ_JALKFT010000030.1"/>
</dbReference>
<gene>
    <name evidence="1" type="primary">cas6e</name>
    <name evidence="1" type="ORF">MXD59_21225</name>
</gene>
<reference evidence="1 2" key="1">
    <citation type="submission" date="2022-04" db="EMBL/GenBank/DDBJ databases">
        <title>Genome diversity in the genus Frankia.</title>
        <authorList>
            <person name="Carlos-Shanley C."/>
            <person name="Hahn D."/>
        </authorList>
    </citation>
    <scope>NUCLEOTIDE SEQUENCE [LARGE SCALE GENOMIC DNA]</scope>
    <source>
        <strain evidence="1 2">Ag45/Mut15</strain>
    </source>
</reference>
<dbReference type="InterPro" id="IPR010179">
    <property type="entry name" value="CRISPR-assoc_prot_Cse3"/>
</dbReference>
<dbReference type="EMBL" id="JALKFT010000030">
    <property type="protein sequence ID" value="MCK9878260.1"/>
    <property type="molecule type" value="Genomic_DNA"/>
</dbReference>
<comment type="caution">
    <text evidence="1">The sequence shown here is derived from an EMBL/GenBank/DDBJ whole genome shotgun (WGS) entry which is preliminary data.</text>
</comment>
<name>A0ABT0K3B8_9ACTN</name>
<organism evidence="1 2">
    <name type="scientific">Frankia umida</name>
    <dbReference type="NCBI Taxonomy" id="573489"/>
    <lineage>
        <taxon>Bacteria</taxon>
        <taxon>Bacillati</taxon>
        <taxon>Actinomycetota</taxon>
        <taxon>Actinomycetes</taxon>
        <taxon>Frankiales</taxon>
        <taxon>Frankiaceae</taxon>
        <taxon>Frankia</taxon>
    </lineage>
</organism>
<dbReference type="Proteomes" id="UP001201873">
    <property type="component" value="Unassembled WGS sequence"/>
</dbReference>
<proteinExistence type="predicted"/>
<dbReference type="SMART" id="SM01101">
    <property type="entry name" value="CRISPR_assoc"/>
    <property type="match status" value="1"/>
</dbReference>
<dbReference type="Gene3D" id="3.30.70.1210">
    <property type="entry name" value="Crispr-associated protein, domain 2"/>
    <property type="match status" value="1"/>
</dbReference>